<reference evidence="4 5" key="1">
    <citation type="submission" date="2018-05" db="EMBL/GenBank/DDBJ databases">
        <title>Genetic diversity of glacier-inhabiting Cryobacterium bacteria in China and description of Cryobacterium mengkeensis sp. nov. and Arthrobacter glacialis sp. nov.</title>
        <authorList>
            <person name="Liu Q."/>
            <person name="Xin Y.-H."/>
        </authorList>
    </citation>
    <scope>NUCLEOTIDE SEQUENCE [LARGE SCALE GENOMIC DNA]</scope>
    <source>
        <strain evidence="4 5">GP3</strain>
    </source>
</reference>
<dbReference type="Pfam" id="PF23359">
    <property type="entry name" value="Lsr2_DNA-bd"/>
    <property type="match status" value="1"/>
</dbReference>
<evidence type="ECO:0000259" key="3">
    <source>
        <dbReference type="Pfam" id="PF23359"/>
    </source>
</evidence>
<evidence type="ECO:0000256" key="1">
    <source>
        <dbReference type="ARBA" id="ARBA00023125"/>
    </source>
</evidence>
<dbReference type="Proteomes" id="UP000246303">
    <property type="component" value="Unassembled WGS sequence"/>
</dbReference>
<proteinExistence type="predicted"/>
<feature type="domain" description="Lsr2 DNA-binding" evidence="3">
    <location>
        <begin position="74"/>
        <end position="108"/>
    </location>
</feature>
<dbReference type="GO" id="GO:0003677">
    <property type="term" value="F:DNA binding"/>
    <property type="evidence" value="ECO:0007669"/>
    <property type="project" value="UniProtKB-KW"/>
</dbReference>
<comment type="caution">
    <text evidence="4">The sequence shown here is derived from an EMBL/GenBank/DDBJ whole genome shotgun (WGS) entry which is preliminary data.</text>
</comment>
<dbReference type="OrthoDB" id="4113332at2"/>
<sequence>MAQKIHITLVDDIDQSPADENVTFGLDGISYEIDLSNENAEALRTALGKYIAAGRRAGGRAVRGRGAATAPKSGSDVAQIRAWARENGFEVHERGRIQAEIRDAYHAAQGGQA</sequence>
<dbReference type="Gene3D" id="3.30.60.230">
    <property type="entry name" value="Lsr2, dimerization domain"/>
    <property type="match status" value="1"/>
</dbReference>
<evidence type="ECO:0008006" key="6">
    <source>
        <dbReference type="Google" id="ProtNLM"/>
    </source>
</evidence>
<dbReference type="InterPro" id="IPR024412">
    <property type="entry name" value="Lsr2_dim_dom"/>
</dbReference>
<evidence type="ECO:0000313" key="5">
    <source>
        <dbReference type="Proteomes" id="UP000246303"/>
    </source>
</evidence>
<accession>A0A2V3DRZ9</accession>
<evidence type="ECO:0000313" key="4">
    <source>
        <dbReference type="EMBL" id="PXA65955.1"/>
    </source>
</evidence>
<dbReference type="InterPro" id="IPR036625">
    <property type="entry name" value="E3-bd_dom_sf"/>
</dbReference>
<dbReference type="EMBL" id="QHLZ01000004">
    <property type="protein sequence ID" value="PXA65955.1"/>
    <property type="molecule type" value="Genomic_DNA"/>
</dbReference>
<protein>
    <recommendedName>
        <fullName evidence="6">Lsr2 family protein</fullName>
    </recommendedName>
</protein>
<dbReference type="Pfam" id="PF11774">
    <property type="entry name" value="Lsr2"/>
    <property type="match status" value="1"/>
</dbReference>
<dbReference type="GO" id="GO:0016746">
    <property type="term" value="F:acyltransferase activity"/>
    <property type="evidence" value="ECO:0007669"/>
    <property type="project" value="InterPro"/>
</dbReference>
<organism evidence="4 5">
    <name type="scientific">Arthrobacter psychrochitiniphilus</name>
    <dbReference type="NCBI Taxonomy" id="291045"/>
    <lineage>
        <taxon>Bacteria</taxon>
        <taxon>Bacillati</taxon>
        <taxon>Actinomycetota</taxon>
        <taxon>Actinomycetes</taxon>
        <taxon>Micrococcales</taxon>
        <taxon>Micrococcaceae</taxon>
        <taxon>Arthrobacter</taxon>
    </lineage>
</organism>
<feature type="domain" description="Lsr2 dimerization" evidence="2">
    <location>
        <begin position="1"/>
        <end position="58"/>
    </location>
</feature>
<keyword evidence="5" id="KW-1185">Reference proteome</keyword>
<dbReference type="Gene3D" id="4.10.320.10">
    <property type="entry name" value="E3-binding domain"/>
    <property type="match status" value="1"/>
</dbReference>
<dbReference type="InterPro" id="IPR042261">
    <property type="entry name" value="Lsr2-like_dimerization"/>
</dbReference>
<dbReference type="AlphaFoldDB" id="A0A2V3DRZ9"/>
<dbReference type="InterPro" id="IPR055370">
    <property type="entry name" value="Lsr2_DNA-bd"/>
</dbReference>
<gene>
    <name evidence="4" type="ORF">CVS29_08075</name>
</gene>
<dbReference type="RefSeq" id="WP_110105821.1">
    <property type="nucleotide sequence ID" value="NZ_JACBZZ010000001.1"/>
</dbReference>
<evidence type="ECO:0000259" key="2">
    <source>
        <dbReference type="Pfam" id="PF11774"/>
    </source>
</evidence>
<name>A0A2V3DRZ9_9MICC</name>
<keyword evidence="1" id="KW-0238">DNA-binding</keyword>